<dbReference type="Pfam" id="PF13610">
    <property type="entry name" value="DDE_Tnp_IS240"/>
    <property type="match status" value="1"/>
</dbReference>
<evidence type="ECO:0000259" key="1">
    <source>
        <dbReference type="Pfam" id="PF13610"/>
    </source>
</evidence>
<name>R8HF67_BACCE</name>
<dbReference type="EMBL" id="AHES01000042">
    <property type="protein sequence ID" value="EOO71509.1"/>
    <property type="molecule type" value="Genomic_DNA"/>
</dbReference>
<evidence type="ECO:0000313" key="2">
    <source>
        <dbReference type="EMBL" id="EOO71509.1"/>
    </source>
</evidence>
<comment type="caution">
    <text evidence="2">The sequence shown here is derived from an EMBL/GenBank/DDBJ whole genome shotgun (WGS) entry which is preliminary data.</text>
</comment>
<accession>R8HF67</accession>
<protein>
    <recommendedName>
        <fullName evidence="1">DDE domain-containing protein</fullName>
    </recommendedName>
</protein>
<dbReference type="InterPro" id="IPR032874">
    <property type="entry name" value="DDE_dom"/>
</dbReference>
<gene>
    <name evidence="2" type="ORF">IIC_04369</name>
</gene>
<sequence>MKRLIKTFGKPTFLTIENAPALLCAFKKLKEEGFYTHTTHCTIKHLNNLIEQEHRHVKRRFAKSARFQNIRHASLTIKGIEAIHVLYKQRRSLQADSAFSVYHELQ</sequence>
<reference evidence="2 3" key="1">
    <citation type="submission" date="2012-12" db="EMBL/GenBank/DDBJ databases">
        <title>The Genome Sequence of Bacillus cereus VD021.</title>
        <authorList>
            <consortium name="The Broad Institute Genome Sequencing Platform"/>
            <consortium name="The Broad Institute Genome Sequencing Center for Infectious Disease"/>
            <person name="Feldgarden M."/>
            <person name="Van der Auwera G.A."/>
            <person name="Mahillon J."/>
            <person name="Duprez V."/>
            <person name="Timmery S."/>
            <person name="Mattelet C."/>
            <person name="Dierick K."/>
            <person name="Sun M."/>
            <person name="Yu Z."/>
            <person name="Zhu L."/>
            <person name="Hu X."/>
            <person name="Shank E.B."/>
            <person name="Swiecicka I."/>
            <person name="Hansen B.M."/>
            <person name="Andrup L."/>
            <person name="Walker B."/>
            <person name="Young S.K."/>
            <person name="Zeng Q."/>
            <person name="Gargeya S."/>
            <person name="Fitzgerald M."/>
            <person name="Haas B."/>
            <person name="Abouelleil A."/>
            <person name="Alvarado L."/>
            <person name="Arachchi H.M."/>
            <person name="Berlin A.M."/>
            <person name="Chapman S.B."/>
            <person name="Dewar J."/>
            <person name="Goldberg J."/>
            <person name="Griggs A."/>
            <person name="Gujja S."/>
            <person name="Hansen M."/>
            <person name="Howarth C."/>
            <person name="Imamovic A."/>
            <person name="Larimer J."/>
            <person name="McCowan C."/>
            <person name="Murphy C."/>
            <person name="Neiman D."/>
            <person name="Pearson M."/>
            <person name="Priest M."/>
            <person name="Roberts A."/>
            <person name="Saif S."/>
            <person name="Shea T."/>
            <person name="Sisk P."/>
            <person name="Sykes S."/>
            <person name="Wortman J."/>
            <person name="Nusbaum C."/>
            <person name="Birren B."/>
        </authorList>
    </citation>
    <scope>NUCLEOTIDE SEQUENCE [LARGE SCALE GENOMIC DNA]</scope>
    <source>
        <strain evidence="2 3">VD021</strain>
    </source>
</reference>
<dbReference type="AlphaFoldDB" id="R8HF67"/>
<feature type="domain" description="DDE" evidence="1">
    <location>
        <begin position="2"/>
        <end position="89"/>
    </location>
</feature>
<dbReference type="Proteomes" id="UP000014040">
    <property type="component" value="Unassembled WGS sequence"/>
</dbReference>
<dbReference type="PATRIC" id="fig|1053224.3.peg.4425"/>
<dbReference type="HOGENOM" id="CLU_067322_2_0_9"/>
<evidence type="ECO:0000313" key="3">
    <source>
        <dbReference type="Proteomes" id="UP000014040"/>
    </source>
</evidence>
<proteinExistence type="predicted"/>
<organism evidence="2 3">
    <name type="scientific">Bacillus cereus VD021</name>
    <dbReference type="NCBI Taxonomy" id="1053224"/>
    <lineage>
        <taxon>Bacteria</taxon>
        <taxon>Bacillati</taxon>
        <taxon>Bacillota</taxon>
        <taxon>Bacilli</taxon>
        <taxon>Bacillales</taxon>
        <taxon>Bacillaceae</taxon>
        <taxon>Bacillus</taxon>
        <taxon>Bacillus cereus group</taxon>
    </lineage>
</organism>